<dbReference type="PANTHER" id="PTHR40254:SF1">
    <property type="entry name" value="BLR0577 PROTEIN"/>
    <property type="match status" value="1"/>
</dbReference>
<feature type="domain" description="FAD-dependent urate hydroxylase HpyO/Asp monooxygenase CreE-like FAD/NAD(P)-binding" evidence="1">
    <location>
        <begin position="15"/>
        <end position="195"/>
    </location>
</feature>
<dbReference type="RefSeq" id="WP_179242962.1">
    <property type="nucleotide sequence ID" value="NZ_CP058595.1"/>
</dbReference>
<keyword evidence="4" id="KW-1185">Reference proteome</keyword>
<accession>A0A7H9AT80</accession>
<dbReference type="AlphaFoldDB" id="A0A7H9AT80"/>
<sequence>MTTAINQKQIEDITFIGSGISTSFTLLHLLEKVKDKKEHPFLNITVIDKYGEFNTGIPYGKRSGFSVLLITSLRNFLPEPELSPFLKWLKLNKEWLIDEFKSEGGELSKKWVVDHATEIKNNEWEDLFIPRRFFGCYIDEKVKTTVDSLEKEKRLKVSYIASEVIDTRFRDDCWEVLYENTTPTITKKLVLSIGSLPTNPLWKNDTLLREENLLFINNPYKLELQRTLETIKTFLKDSKGKVRNAVIVGSNASGLEMLYKMNDDKGISDLIDTFTMLSTQGLLPDSEIDFQKLSNYSPGTLKSLQKKESLTAKEIADAVYKDLDAAERIDLGAASTVGVVSSAFGSLLGKLNKRELGNFACYHGNEIGRRQRVAGLHYSNTVKALKKKNRFQHIAGRFSDMKKNGNTYNLEYLDTASKKKMVTKHPVDIVINCVGGMNLYMDKIPELLKNMLQKGYISANDSKIGITVNNRMEASHNLHIVGPLLAGNVILDQAVWHVEHCGRIIAFSKVLSEHLIQPDIIKDKIALNVYDLTDETDKNHYQNIISEQWNDNPYYMLNYFSHHQKKDVGLIAFELKKNDESVAVMPMVKRKIPNTDFFDVISPYGYSGPIFKYNDDFSIPVKFWDLVDTWYRENDIITEFVRFSLNQNHKSYSGECFPTLDNVNGKLLGNFEDQWERFLPKVRNNYRKSLKYNLKIKFFDKNNIKEKHIRDFYTIYVNTMKRNDAQAFLFFSLDYFNNLVLSNPEKFVLCTVYNKKIPISTELIIVKDSYIHAFLGGTEEEYFHLRPNDFLRVEVIKWAIEMGKKNYILGGGVRNNDGLYKSKKALFPKDNDVMFYTGRKIIDKKKYQELNHKLLGAKVNNTEGEINDFFPIYRQVKVS</sequence>
<dbReference type="Proteomes" id="UP000509302">
    <property type="component" value="Chromosome"/>
</dbReference>
<gene>
    <name evidence="3" type="ORF">HYG79_15435</name>
</gene>
<name>A0A7H9AT80_9FLAO</name>
<dbReference type="Pfam" id="PF13480">
    <property type="entry name" value="Acetyltransf_6"/>
    <property type="match status" value="1"/>
</dbReference>
<feature type="domain" description="BioF2-like acetyltransferase" evidence="2">
    <location>
        <begin position="681"/>
        <end position="813"/>
    </location>
</feature>
<evidence type="ECO:0000259" key="2">
    <source>
        <dbReference type="Pfam" id="PF13480"/>
    </source>
</evidence>
<dbReference type="Pfam" id="PF13454">
    <property type="entry name" value="NAD_binding_9"/>
    <property type="match status" value="1"/>
</dbReference>
<dbReference type="InterPro" id="IPR038732">
    <property type="entry name" value="HpyO/CreE_NAD-binding"/>
</dbReference>
<dbReference type="PANTHER" id="PTHR40254">
    <property type="entry name" value="BLR0577 PROTEIN"/>
    <property type="match status" value="1"/>
</dbReference>
<dbReference type="EMBL" id="CP058595">
    <property type="protein sequence ID" value="QLG46683.1"/>
    <property type="molecule type" value="Genomic_DNA"/>
</dbReference>
<evidence type="ECO:0000313" key="4">
    <source>
        <dbReference type="Proteomes" id="UP000509302"/>
    </source>
</evidence>
<dbReference type="KEGG" id="cagg:HYG79_15435"/>
<evidence type="ECO:0000259" key="1">
    <source>
        <dbReference type="Pfam" id="PF13454"/>
    </source>
</evidence>
<dbReference type="InterPro" id="IPR016181">
    <property type="entry name" value="Acyl_CoA_acyltransferase"/>
</dbReference>
<dbReference type="SUPFAM" id="SSF55729">
    <property type="entry name" value="Acyl-CoA N-acyltransferases (Nat)"/>
    <property type="match status" value="1"/>
</dbReference>
<dbReference type="InterPro" id="IPR038740">
    <property type="entry name" value="BioF2-like_GNAT_dom"/>
</dbReference>
<dbReference type="Gene3D" id="3.40.630.30">
    <property type="match status" value="1"/>
</dbReference>
<dbReference type="GO" id="GO:0016740">
    <property type="term" value="F:transferase activity"/>
    <property type="evidence" value="ECO:0007669"/>
    <property type="project" value="UniProtKB-KW"/>
</dbReference>
<keyword evidence="3" id="KW-0808">Transferase</keyword>
<organism evidence="3 4">
    <name type="scientific">Costertonia aggregata</name>
    <dbReference type="NCBI Taxonomy" id="343403"/>
    <lineage>
        <taxon>Bacteria</taxon>
        <taxon>Pseudomonadati</taxon>
        <taxon>Bacteroidota</taxon>
        <taxon>Flavobacteriia</taxon>
        <taxon>Flavobacteriales</taxon>
        <taxon>Flavobacteriaceae</taxon>
        <taxon>Costertonia</taxon>
    </lineage>
</organism>
<dbReference type="InterPro" id="IPR052189">
    <property type="entry name" value="L-asp_N-monooxygenase_NS-form"/>
</dbReference>
<proteinExistence type="predicted"/>
<reference evidence="3 4" key="1">
    <citation type="journal article" date="2006" name="Int. J. Syst. Evol. Microbiol.">
        <title>Costertonia aggregata gen. nov., sp. nov., a mesophilic marine bacterium of the family Flavobacteriaceae, isolated from a mature biofilm.</title>
        <authorList>
            <person name="Kwon K.K."/>
            <person name="Lee Y.K."/>
            <person name="Lee H.K."/>
        </authorList>
    </citation>
    <scope>NUCLEOTIDE SEQUENCE [LARGE SCALE GENOMIC DNA]</scope>
    <source>
        <strain evidence="3 4">KCCM 42265</strain>
    </source>
</reference>
<evidence type="ECO:0000313" key="3">
    <source>
        <dbReference type="EMBL" id="QLG46683.1"/>
    </source>
</evidence>
<protein>
    <submittedName>
        <fullName evidence="3">GNAT family N-acetyltransferase</fullName>
    </submittedName>
</protein>